<evidence type="ECO:0000256" key="1">
    <source>
        <dbReference type="ARBA" id="ARBA00004141"/>
    </source>
</evidence>
<feature type="transmembrane region" description="Helical" evidence="6">
    <location>
        <begin position="132"/>
        <end position="154"/>
    </location>
</feature>
<sequence length="261" mass="29128">MYEPSNVIKLNFVDLSWSFGMMAIAIALSNWQELGLEKQLLLATGRAFLQLLALGYLISTIFNLNHPIPILTVLGVMLLIAAKVTQERIDYNGRSFFFIISGSLLISNLFTLSYVFYLIIHLQVWYSPQYLIPLAGMILGNAMNSAALSGQHLIKSIRHNQREIETYLCLGATPRQAITSYKHESIRISLIPILNQMMVVGIVSLPEMFAGQVLGGSNPSDASSHQILILFMIVLTNMLTSILVTEGVYRQCFNENSQLTI</sequence>
<evidence type="ECO:0000256" key="5">
    <source>
        <dbReference type="ARBA" id="ARBA00023136"/>
    </source>
</evidence>
<comment type="similarity">
    <text evidence="2">Belongs to the UPF0014 family.</text>
</comment>
<proteinExistence type="inferred from homology"/>
<evidence type="ECO:0000313" key="7">
    <source>
        <dbReference type="EMBL" id="BDA39798.1"/>
    </source>
</evidence>
<protein>
    <submittedName>
        <fullName evidence="7">Iron export permease protein FetB</fullName>
    </submittedName>
</protein>
<evidence type="ECO:0000313" key="8">
    <source>
        <dbReference type="Proteomes" id="UP001319803"/>
    </source>
</evidence>
<dbReference type="PANTHER" id="PTHR30028">
    <property type="entry name" value="UPF0014 INNER MEMBRANE PROTEIN YBBM-RELATED"/>
    <property type="match status" value="1"/>
</dbReference>
<feature type="transmembrane region" description="Helical" evidence="6">
    <location>
        <begin position="68"/>
        <end position="84"/>
    </location>
</feature>
<keyword evidence="3 6" id="KW-0812">Transmembrane</keyword>
<evidence type="ECO:0000256" key="6">
    <source>
        <dbReference type="SAM" id="Phobius"/>
    </source>
</evidence>
<comment type="subcellular location">
    <subcellularLocation>
        <location evidence="1">Membrane</location>
        <topology evidence="1">Multi-pass membrane protein</topology>
    </subcellularLocation>
</comment>
<accession>A0ABN6K0V4</accession>
<dbReference type="Pfam" id="PF03649">
    <property type="entry name" value="UPF0014"/>
    <property type="match status" value="1"/>
</dbReference>
<dbReference type="Proteomes" id="UP001319803">
    <property type="component" value="Chromosome"/>
</dbReference>
<organism evidence="7 8">
    <name type="scientific">cyanobacterium endosymbiont of Braarudosphaera bigelowii</name>
    <dbReference type="NCBI Taxonomy" id="1285375"/>
    <lineage>
        <taxon>Bacteria</taxon>
        <taxon>Bacillati</taxon>
        <taxon>Cyanobacteriota</taxon>
        <taxon>Cyanophyceae</taxon>
        <taxon>Oscillatoriophycideae</taxon>
        <taxon>Chroococcales</taxon>
        <taxon>Aphanothecaceae</taxon>
        <taxon>Candidatus Atelocyanobacterium</taxon>
        <taxon>Candidatus Atelocyanobacterium thalassae</taxon>
    </lineage>
</organism>
<dbReference type="InterPro" id="IPR005226">
    <property type="entry name" value="UPF0014_fam"/>
</dbReference>
<name>A0ABN6K0V4_9CHRO</name>
<feature type="transmembrane region" description="Helical" evidence="6">
    <location>
        <begin position="185"/>
        <end position="205"/>
    </location>
</feature>
<evidence type="ECO:0000256" key="3">
    <source>
        <dbReference type="ARBA" id="ARBA00022692"/>
    </source>
</evidence>
<evidence type="ECO:0000256" key="2">
    <source>
        <dbReference type="ARBA" id="ARBA00005268"/>
    </source>
</evidence>
<dbReference type="RefSeq" id="WP_229636777.1">
    <property type="nucleotide sequence ID" value="NZ_AP024987.1"/>
</dbReference>
<feature type="transmembrane region" description="Helical" evidence="6">
    <location>
        <begin position="225"/>
        <end position="244"/>
    </location>
</feature>
<gene>
    <name evidence="7" type="ORF">CPARK_000063800</name>
</gene>
<reference evidence="7 8" key="1">
    <citation type="submission" date="2021-08" db="EMBL/GenBank/DDBJ databases">
        <title>Endosymbiont genome of Braarudosphaera bigelowii.</title>
        <authorList>
            <person name="Suzuki S."/>
            <person name="Ishida K."/>
        </authorList>
    </citation>
    <scope>NUCLEOTIDE SEQUENCE [LARGE SCALE GENOMIC DNA]</scope>
    <source>
        <strain evidence="7">CPSB-1</strain>
    </source>
</reference>
<keyword evidence="4 6" id="KW-1133">Transmembrane helix</keyword>
<feature type="transmembrane region" description="Helical" evidence="6">
    <location>
        <begin position="12"/>
        <end position="28"/>
    </location>
</feature>
<dbReference type="EMBL" id="AP024987">
    <property type="protein sequence ID" value="BDA39798.1"/>
    <property type="molecule type" value="Genomic_DNA"/>
</dbReference>
<dbReference type="PANTHER" id="PTHR30028:SF0">
    <property type="entry name" value="PROTEIN ALUMINUM SENSITIVE 3"/>
    <property type="match status" value="1"/>
</dbReference>
<keyword evidence="5 6" id="KW-0472">Membrane</keyword>
<feature type="transmembrane region" description="Helical" evidence="6">
    <location>
        <begin position="96"/>
        <end position="120"/>
    </location>
</feature>
<evidence type="ECO:0000256" key="4">
    <source>
        <dbReference type="ARBA" id="ARBA00022989"/>
    </source>
</evidence>
<keyword evidence="8" id="KW-1185">Reference proteome</keyword>